<evidence type="ECO:0000256" key="1">
    <source>
        <dbReference type="SAM" id="MobiDB-lite"/>
    </source>
</evidence>
<evidence type="ECO:0000313" key="4">
    <source>
        <dbReference type="Proteomes" id="UP000030764"/>
    </source>
</evidence>
<gene>
    <name evidence="2" type="ORF">M513_04130</name>
    <name evidence="3" type="ORF">M514_04130</name>
</gene>
<reference evidence="2 4" key="1">
    <citation type="journal article" date="2014" name="Nat. Genet.">
        <title>Genome and transcriptome of the porcine whipworm Trichuris suis.</title>
        <authorList>
            <person name="Jex A.R."/>
            <person name="Nejsum P."/>
            <person name="Schwarz E.M."/>
            <person name="Hu L."/>
            <person name="Young N.D."/>
            <person name="Hall R.S."/>
            <person name="Korhonen P.K."/>
            <person name="Liao S."/>
            <person name="Thamsborg S."/>
            <person name="Xia J."/>
            <person name="Xu P."/>
            <person name="Wang S."/>
            <person name="Scheerlinck J.P."/>
            <person name="Hofmann A."/>
            <person name="Sternberg P.W."/>
            <person name="Wang J."/>
            <person name="Gasser R.B."/>
        </authorList>
    </citation>
    <scope>NUCLEOTIDE SEQUENCE [LARGE SCALE GENOMIC DNA]</scope>
    <source>
        <strain evidence="3">DCEP-RM93F</strain>
        <strain evidence="2">DCEP-RM93M</strain>
    </source>
</reference>
<feature type="compositionally biased region" description="Basic and acidic residues" evidence="1">
    <location>
        <begin position="50"/>
        <end position="61"/>
    </location>
</feature>
<dbReference type="Proteomes" id="UP000030758">
    <property type="component" value="Unassembled WGS sequence"/>
</dbReference>
<protein>
    <submittedName>
        <fullName evidence="2">Uncharacterized protein</fullName>
    </submittedName>
</protein>
<proteinExistence type="predicted"/>
<name>A0A085MCK2_9BILA</name>
<evidence type="ECO:0000313" key="3">
    <source>
        <dbReference type="EMBL" id="KFD68425.1"/>
    </source>
</evidence>
<dbReference type="EMBL" id="KL363203">
    <property type="protein sequence ID" value="KFD54948.1"/>
    <property type="molecule type" value="Genomic_DNA"/>
</dbReference>
<sequence length="73" mass="8169">MNDTYRGIRIFEGNSTTFSQTAQLYVKGHVYFPSKGTKSNQYPPVVDGAFPKKECDPPELRKRTKKVGTNAAT</sequence>
<dbReference type="EMBL" id="KL367505">
    <property type="protein sequence ID" value="KFD68425.1"/>
    <property type="molecule type" value="Genomic_DNA"/>
</dbReference>
<organism evidence="2 4">
    <name type="scientific">Trichuris suis</name>
    <name type="common">pig whipworm</name>
    <dbReference type="NCBI Taxonomy" id="68888"/>
    <lineage>
        <taxon>Eukaryota</taxon>
        <taxon>Metazoa</taxon>
        <taxon>Ecdysozoa</taxon>
        <taxon>Nematoda</taxon>
        <taxon>Enoplea</taxon>
        <taxon>Dorylaimia</taxon>
        <taxon>Trichinellida</taxon>
        <taxon>Trichuridae</taxon>
        <taxon>Trichuris</taxon>
    </lineage>
</organism>
<dbReference type="Proteomes" id="UP000030764">
    <property type="component" value="Unassembled WGS sequence"/>
</dbReference>
<keyword evidence="4" id="KW-1185">Reference proteome</keyword>
<accession>A0A085MCK2</accession>
<dbReference type="AlphaFoldDB" id="A0A085MCK2"/>
<evidence type="ECO:0000313" key="2">
    <source>
        <dbReference type="EMBL" id="KFD54948.1"/>
    </source>
</evidence>
<feature type="region of interest" description="Disordered" evidence="1">
    <location>
        <begin position="48"/>
        <end position="73"/>
    </location>
</feature>